<dbReference type="SMART" id="SM00644">
    <property type="entry name" value="Ami_2"/>
    <property type="match status" value="1"/>
</dbReference>
<comment type="subcellular location">
    <subcellularLocation>
        <location evidence="3">Cytoplasm</location>
    </subcellularLocation>
</comment>
<sequence>MKIDESHWLTDINKVASPYYDERPEGEDISLLVVHHISLPPRQYGGTFVDDFFAGNLDHTLHPFFEVIKNLKVSAHCLIRRTGEVVQFVPFDKRAWHAGVSSFAGRKRCNDYSIGIELEGCEFDSYTPEQYDSLVELTKLLQSQYPKMSDHRITGHQYIAPLRKSDPGLTFDWRHFRKLLKTGSN</sequence>
<keyword evidence="8" id="KW-0378">Hydrolase</keyword>
<evidence type="ECO:0000256" key="11">
    <source>
        <dbReference type="ARBA" id="ARBA00039257"/>
    </source>
</evidence>
<dbReference type="InterPro" id="IPR051206">
    <property type="entry name" value="NAMLAA_amidase_2"/>
</dbReference>
<name>A0AAV5NU77_9VIBR</name>
<evidence type="ECO:0000259" key="13">
    <source>
        <dbReference type="SMART" id="SM00644"/>
    </source>
</evidence>
<keyword evidence="6" id="KW-0963">Cytoplasm</keyword>
<evidence type="ECO:0000256" key="3">
    <source>
        <dbReference type="ARBA" id="ARBA00004496"/>
    </source>
</evidence>
<comment type="similarity">
    <text evidence="4">Belongs to the N-acetylmuramoyl-L-alanine amidase 2 family.</text>
</comment>
<evidence type="ECO:0000256" key="1">
    <source>
        <dbReference type="ARBA" id="ARBA00001561"/>
    </source>
</evidence>
<evidence type="ECO:0000256" key="4">
    <source>
        <dbReference type="ARBA" id="ARBA00007553"/>
    </source>
</evidence>
<dbReference type="NCBIfam" id="NF008758">
    <property type="entry name" value="PRK11789.1"/>
    <property type="match status" value="1"/>
</dbReference>
<dbReference type="CDD" id="cd06583">
    <property type="entry name" value="PGRP"/>
    <property type="match status" value="1"/>
</dbReference>
<dbReference type="GO" id="GO:0009254">
    <property type="term" value="P:peptidoglycan turnover"/>
    <property type="evidence" value="ECO:0007669"/>
    <property type="project" value="TreeGrafter"/>
</dbReference>
<comment type="cofactor">
    <cofactor evidence="2">
        <name>Zn(2+)</name>
        <dbReference type="ChEBI" id="CHEBI:29105"/>
    </cofactor>
</comment>
<evidence type="ECO:0000256" key="7">
    <source>
        <dbReference type="ARBA" id="ARBA00022723"/>
    </source>
</evidence>
<accession>A0AAV5NU77</accession>
<proteinExistence type="inferred from homology"/>
<evidence type="ECO:0000313" key="15">
    <source>
        <dbReference type="Proteomes" id="UP001156690"/>
    </source>
</evidence>
<evidence type="ECO:0000256" key="10">
    <source>
        <dbReference type="ARBA" id="ARBA00023316"/>
    </source>
</evidence>
<evidence type="ECO:0000256" key="5">
    <source>
        <dbReference type="ARBA" id="ARBA00011901"/>
    </source>
</evidence>
<dbReference type="Pfam" id="PF01510">
    <property type="entry name" value="Amidase_2"/>
    <property type="match status" value="1"/>
</dbReference>
<evidence type="ECO:0000256" key="12">
    <source>
        <dbReference type="ARBA" id="ARBA00042615"/>
    </source>
</evidence>
<dbReference type="GO" id="GO:0008745">
    <property type="term" value="F:N-acetylmuramoyl-L-alanine amidase activity"/>
    <property type="evidence" value="ECO:0007669"/>
    <property type="project" value="UniProtKB-EC"/>
</dbReference>
<dbReference type="PANTHER" id="PTHR30417">
    <property type="entry name" value="N-ACETYLMURAMOYL-L-ALANINE AMIDASE AMID"/>
    <property type="match status" value="1"/>
</dbReference>
<feature type="domain" description="N-acetylmuramoyl-L-alanine amidase" evidence="13">
    <location>
        <begin position="17"/>
        <end position="168"/>
    </location>
</feature>
<dbReference type="GO" id="GO:0005737">
    <property type="term" value="C:cytoplasm"/>
    <property type="evidence" value="ECO:0007669"/>
    <property type="project" value="UniProtKB-SubCell"/>
</dbReference>
<reference evidence="15" key="1">
    <citation type="journal article" date="2019" name="Int. J. Syst. Evol. Microbiol.">
        <title>The Global Catalogue of Microorganisms (GCM) 10K type strain sequencing project: providing services to taxonomists for standard genome sequencing and annotation.</title>
        <authorList>
            <consortium name="The Broad Institute Genomics Platform"/>
            <consortium name="The Broad Institute Genome Sequencing Center for Infectious Disease"/>
            <person name="Wu L."/>
            <person name="Ma J."/>
        </authorList>
    </citation>
    <scope>NUCLEOTIDE SEQUENCE [LARGE SCALE GENOMIC DNA]</scope>
    <source>
        <strain evidence="15">NBRC 15640</strain>
    </source>
</reference>
<dbReference type="GO" id="GO:0046872">
    <property type="term" value="F:metal ion binding"/>
    <property type="evidence" value="ECO:0007669"/>
    <property type="project" value="UniProtKB-KW"/>
</dbReference>
<comment type="caution">
    <text evidence="14">The sequence shown here is derived from an EMBL/GenBank/DDBJ whole genome shotgun (WGS) entry which is preliminary data.</text>
</comment>
<dbReference type="SUPFAM" id="SSF55846">
    <property type="entry name" value="N-acetylmuramoyl-L-alanine amidase-like"/>
    <property type="match status" value="1"/>
</dbReference>
<dbReference type="GO" id="GO:0071555">
    <property type="term" value="P:cell wall organization"/>
    <property type="evidence" value="ECO:0007669"/>
    <property type="project" value="UniProtKB-KW"/>
</dbReference>
<evidence type="ECO:0000256" key="2">
    <source>
        <dbReference type="ARBA" id="ARBA00001947"/>
    </source>
</evidence>
<dbReference type="Gene3D" id="3.40.80.10">
    <property type="entry name" value="Peptidoglycan recognition protein-like"/>
    <property type="match status" value="1"/>
</dbReference>
<dbReference type="InterPro" id="IPR036505">
    <property type="entry name" value="Amidase/PGRP_sf"/>
</dbReference>
<dbReference type="EMBL" id="BSNX01000039">
    <property type="protein sequence ID" value="GLQ73834.1"/>
    <property type="molecule type" value="Genomic_DNA"/>
</dbReference>
<comment type="catalytic activity">
    <reaction evidence="1">
        <text>Hydrolyzes the link between N-acetylmuramoyl residues and L-amino acid residues in certain cell-wall glycopeptides.</text>
        <dbReference type="EC" id="3.5.1.28"/>
    </reaction>
</comment>
<dbReference type="EC" id="3.5.1.28" evidence="5"/>
<evidence type="ECO:0000256" key="8">
    <source>
        <dbReference type="ARBA" id="ARBA00022801"/>
    </source>
</evidence>
<keyword evidence="10" id="KW-0961">Cell wall biogenesis/degradation</keyword>
<dbReference type="RefSeq" id="WP_126606913.1">
    <property type="nucleotide sequence ID" value="NZ_AP025144.1"/>
</dbReference>
<keyword evidence="15" id="KW-1185">Reference proteome</keyword>
<protein>
    <recommendedName>
        <fullName evidence="11">1,6-anhydro-N-acetylmuramyl-L-alanine amidase AmpD</fullName>
        <ecNumber evidence="5">3.5.1.28</ecNumber>
    </recommendedName>
    <alternativeName>
        <fullName evidence="12">N-acetylmuramoyl-L-alanine amidase</fullName>
    </alternativeName>
</protein>
<keyword evidence="9" id="KW-0862">Zinc</keyword>
<dbReference type="Proteomes" id="UP001156690">
    <property type="component" value="Unassembled WGS sequence"/>
</dbReference>
<gene>
    <name evidence="14" type="primary">ampD</name>
    <name evidence="14" type="ORF">GCM10007932_31940</name>
</gene>
<keyword evidence="7" id="KW-0479">Metal-binding</keyword>
<dbReference type="GO" id="GO:0009253">
    <property type="term" value="P:peptidoglycan catabolic process"/>
    <property type="evidence" value="ECO:0007669"/>
    <property type="project" value="InterPro"/>
</dbReference>
<evidence type="ECO:0000256" key="6">
    <source>
        <dbReference type="ARBA" id="ARBA00022490"/>
    </source>
</evidence>
<dbReference type="InterPro" id="IPR002502">
    <property type="entry name" value="Amidase_domain"/>
</dbReference>
<evidence type="ECO:0000256" key="9">
    <source>
        <dbReference type="ARBA" id="ARBA00022833"/>
    </source>
</evidence>
<dbReference type="AlphaFoldDB" id="A0AAV5NU77"/>
<dbReference type="PANTHER" id="PTHR30417:SF4">
    <property type="entry name" value="1,6-ANHYDRO-N-ACETYLMURAMYL-L-ALANINE AMIDASE AMPD"/>
    <property type="match status" value="1"/>
</dbReference>
<evidence type="ECO:0000313" key="14">
    <source>
        <dbReference type="EMBL" id="GLQ73834.1"/>
    </source>
</evidence>
<organism evidence="14 15">
    <name type="scientific">Vibrio penaeicida</name>
    <dbReference type="NCBI Taxonomy" id="104609"/>
    <lineage>
        <taxon>Bacteria</taxon>
        <taxon>Pseudomonadati</taxon>
        <taxon>Pseudomonadota</taxon>
        <taxon>Gammaproteobacteria</taxon>
        <taxon>Vibrionales</taxon>
        <taxon>Vibrionaceae</taxon>
        <taxon>Vibrio</taxon>
    </lineage>
</organism>